<evidence type="ECO:0000256" key="1">
    <source>
        <dbReference type="ARBA" id="ARBA00009091"/>
    </source>
</evidence>
<gene>
    <name evidence="5" type="ORF">GCM10011340_05420</name>
</gene>
<dbReference type="InterPro" id="IPR005632">
    <property type="entry name" value="Chaperone_Skp"/>
</dbReference>
<evidence type="ECO:0000256" key="3">
    <source>
        <dbReference type="SAM" id="Coils"/>
    </source>
</evidence>
<reference evidence="6" key="1">
    <citation type="journal article" date="2019" name="Int. J. Syst. Evol. Microbiol.">
        <title>The Global Catalogue of Microorganisms (GCM) 10K type strain sequencing project: providing services to taxonomists for standard genome sequencing and annotation.</title>
        <authorList>
            <consortium name="The Broad Institute Genomics Platform"/>
            <consortium name="The Broad Institute Genome Sequencing Center for Infectious Disease"/>
            <person name="Wu L."/>
            <person name="Ma J."/>
        </authorList>
    </citation>
    <scope>NUCLEOTIDE SEQUENCE [LARGE SCALE GENOMIC DNA]</scope>
    <source>
        <strain evidence="6">CGMCC 1.15111</strain>
    </source>
</reference>
<feature type="signal peptide" evidence="4">
    <location>
        <begin position="1"/>
        <end position="20"/>
    </location>
</feature>
<accession>A0ABQ3I0V8</accession>
<evidence type="ECO:0000313" key="6">
    <source>
        <dbReference type="Proteomes" id="UP000658258"/>
    </source>
</evidence>
<dbReference type="SMART" id="SM00935">
    <property type="entry name" value="OmpH"/>
    <property type="match status" value="1"/>
</dbReference>
<dbReference type="Pfam" id="PF03938">
    <property type="entry name" value="OmpH"/>
    <property type="match status" value="1"/>
</dbReference>
<evidence type="ECO:0008006" key="7">
    <source>
        <dbReference type="Google" id="ProtNLM"/>
    </source>
</evidence>
<dbReference type="EMBL" id="BNAG01000001">
    <property type="protein sequence ID" value="GHE53824.1"/>
    <property type="molecule type" value="Genomic_DNA"/>
</dbReference>
<proteinExistence type="inferred from homology"/>
<dbReference type="RefSeq" id="WP_189628646.1">
    <property type="nucleotide sequence ID" value="NZ_BNAG01000001.1"/>
</dbReference>
<dbReference type="Gene3D" id="3.30.910.20">
    <property type="entry name" value="Skp domain"/>
    <property type="match status" value="1"/>
</dbReference>
<evidence type="ECO:0000256" key="2">
    <source>
        <dbReference type="ARBA" id="ARBA00022729"/>
    </source>
</evidence>
<protein>
    <recommendedName>
        <fullName evidence="7">Outer membrane chaperone Skp</fullName>
    </recommendedName>
</protein>
<name>A0ABQ3I0V8_9BACT</name>
<sequence length="191" mass="21256">MMRKLIVMIAFLSVAAVAKAQEFKIGYTFLEYIVFNMPEMETISSELETYEAQLGAQIDAKQKDIQTKYAQLQQMAQQPNANQVVLQERENELINLQEQLQKFRAQADQAFAMKQAEKMNPVYAKVQDAIEAVRKENGFALILNSRVAANSAGIVLAADESLNITELVFKKLGVPMPKEEPSGNAAPTGNN</sequence>
<organism evidence="5 6">
    <name type="scientific">Roseivirga thermotolerans</name>
    <dbReference type="NCBI Taxonomy" id="1758176"/>
    <lineage>
        <taxon>Bacteria</taxon>
        <taxon>Pseudomonadati</taxon>
        <taxon>Bacteroidota</taxon>
        <taxon>Cytophagia</taxon>
        <taxon>Cytophagales</taxon>
        <taxon>Roseivirgaceae</taxon>
        <taxon>Roseivirga</taxon>
    </lineage>
</organism>
<dbReference type="PANTHER" id="PTHR35089:SF1">
    <property type="entry name" value="CHAPERONE PROTEIN SKP"/>
    <property type="match status" value="1"/>
</dbReference>
<keyword evidence="2 4" id="KW-0732">Signal</keyword>
<evidence type="ECO:0000256" key="4">
    <source>
        <dbReference type="SAM" id="SignalP"/>
    </source>
</evidence>
<comment type="caution">
    <text evidence="5">The sequence shown here is derived from an EMBL/GenBank/DDBJ whole genome shotgun (WGS) entry which is preliminary data.</text>
</comment>
<keyword evidence="3" id="KW-0175">Coiled coil</keyword>
<dbReference type="InterPro" id="IPR024930">
    <property type="entry name" value="Skp_dom_sf"/>
</dbReference>
<feature type="chain" id="PRO_5046417678" description="Outer membrane chaperone Skp" evidence="4">
    <location>
        <begin position="21"/>
        <end position="191"/>
    </location>
</feature>
<evidence type="ECO:0000313" key="5">
    <source>
        <dbReference type="EMBL" id="GHE53824.1"/>
    </source>
</evidence>
<dbReference type="PANTHER" id="PTHR35089">
    <property type="entry name" value="CHAPERONE PROTEIN SKP"/>
    <property type="match status" value="1"/>
</dbReference>
<keyword evidence="6" id="KW-1185">Reference proteome</keyword>
<dbReference type="Proteomes" id="UP000658258">
    <property type="component" value="Unassembled WGS sequence"/>
</dbReference>
<feature type="coiled-coil region" evidence="3">
    <location>
        <begin position="86"/>
        <end position="113"/>
    </location>
</feature>
<dbReference type="SUPFAM" id="SSF111384">
    <property type="entry name" value="OmpH-like"/>
    <property type="match status" value="1"/>
</dbReference>
<comment type="similarity">
    <text evidence="1">Belongs to the Skp family.</text>
</comment>